<evidence type="ECO:0000256" key="1">
    <source>
        <dbReference type="ARBA" id="ARBA00022679"/>
    </source>
</evidence>
<name>A0A8J4AHK0_9ACTN</name>
<accession>A0A8J4AHK0</accession>
<keyword evidence="5" id="KW-1185">Reference proteome</keyword>
<dbReference type="InterPro" id="IPR002139">
    <property type="entry name" value="Ribo/fructo_kinase"/>
</dbReference>
<evidence type="ECO:0000313" key="4">
    <source>
        <dbReference type="EMBL" id="GIL29847.1"/>
    </source>
</evidence>
<evidence type="ECO:0000313" key="5">
    <source>
        <dbReference type="Proteomes" id="UP000614996"/>
    </source>
</evidence>
<dbReference type="PANTHER" id="PTHR10584:SF166">
    <property type="entry name" value="RIBOKINASE"/>
    <property type="match status" value="1"/>
</dbReference>
<feature type="domain" description="Carbohydrate kinase PfkB" evidence="3">
    <location>
        <begin position="171"/>
        <end position="291"/>
    </location>
</feature>
<dbReference type="GO" id="GO:0006796">
    <property type="term" value="P:phosphate-containing compound metabolic process"/>
    <property type="evidence" value="ECO:0007669"/>
    <property type="project" value="UniProtKB-ARBA"/>
</dbReference>
<evidence type="ECO:0000259" key="3">
    <source>
        <dbReference type="Pfam" id="PF00294"/>
    </source>
</evidence>
<dbReference type="PANTHER" id="PTHR10584">
    <property type="entry name" value="SUGAR KINASE"/>
    <property type="match status" value="1"/>
</dbReference>
<dbReference type="PRINTS" id="PR00990">
    <property type="entry name" value="RIBOKINASE"/>
</dbReference>
<protein>
    <submittedName>
        <fullName evidence="4">Carbohydrate kinase</fullName>
    </submittedName>
</protein>
<keyword evidence="2 4" id="KW-0418">Kinase</keyword>
<dbReference type="EMBL" id="BOPO01000108">
    <property type="protein sequence ID" value="GIL29847.1"/>
    <property type="molecule type" value="Genomic_DNA"/>
</dbReference>
<evidence type="ECO:0000256" key="2">
    <source>
        <dbReference type="ARBA" id="ARBA00022777"/>
    </source>
</evidence>
<reference evidence="5" key="1">
    <citation type="journal article" date="2021" name="Int. J. Syst. Evol. Microbiol.">
        <title>Actinocatenispora comari sp. nov., an endophytic actinomycete isolated from aerial parts of Comarum salesowianum.</title>
        <authorList>
            <person name="Oyunbileg N."/>
            <person name="Iizaka Y."/>
            <person name="Hamada M."/>
            <person name="Davaapurev B.O."/>
            <person name="Fukumoto A."/>
            <person name="Tsetseg B."/>
            <person name="Kato F."/>
            <person name="Tamura T."/>
            <person name="Batkhuu J."/>
            <person name="Anzai Y."/>
        </authorList>
    </citation>
    <scope>NUCLEOTIDE SEQUENCE [LARGE SCALE GENOMIC DNA]</scope>
    <source>
        <strain evidence="5">NUM-2625</strain>
    </source>
</reference>
<dbReference type="GO" id="GO:0016301">
    <property type="term" value="F:kinase activity"/>
    <property type="evidence" value="ECO:0007669"/>
    <property type="project" value="UniProtKB-KW"/>
</dbReference>
<dbReference type="AlphaFoldDB" id="A0A8J4AHK0"/>
<sequence>MPEPPPDPGGLLFAGHVFCDLVFTGVEAPKPGAEVHADGFAITPGGVANRAVAAARSGAATTIVGRIGDDPLGAHVRAVLAAEPRLDSTLLTSVPGRQTPVSVALTGPVDRSFVTYEEPLGPIDLPEGAGRFAAAHLALEDPFPAWVGRLRRSGTSIVGGVGWDDSGRWPTGVLDRLAEVDVFVPNDVEAMRYTRTDDPATAAKLLAERVPLVVVTCGRDGAVAVDSATGTLTRTPAIPVEVVDPTGAGDVFVATLMAAARHPWTLSQRLRYATLHAALSVTGHGGALSAPRPSDLAEFLTRHRPDGDWGFLHAHLEHDAFFAAREDRR</sequence>
<dbReference type="RefSeq" id="WP_207127505.1">
    <property type="nucleotide sequence ID" value="NZ_BOPO01000108.1"/>
</dbReference>
<dbReference type="Gene3D" id="3.40.1190.20">
    <property type="match status" value="1"/>
</dbReference>
<comment type="caution">
    <text evidence="4">The sequence shown here is derived from an EMBL/GenBank/DDBJ whole genome shotgun (WGS) entry which is preliminary data.</text>
</comment>
<dbReference type="InterPro" id="IPR011611">
    <property type="entry name" value="PfkB_dom"/>
</dbReference>
<dbReference type="InterPro" id="IPR029056">
    <property type="entry name" value="Ribokinase-like"/>
</dbReference>
<keyword evidence="1" id="KW-0808">Transferase</keyword>
<feature type="domain" description="Carbohydrate kinase PfkB" evidence="3">
    <location>
        <begin position="17"/>
        <end position="119"/>
    </location>
</feature>
<dbReference type="Pfam" id="PF00294">
    <property type="entry name" value="PfkB"/>
    <property type="match status" value="2"/>
</dbReference>
<dbReference type="SUPFAM" id="SSF53613">
    <property type="entry name" value="Ribokinase-like"/>
    <property type="match status" value="1"/>
</dbReference>
<dbReference type="Proteomes" id="UP000614996">
    <property type="component" value="Unassembled WGS sequence"/>
</dbReference>
<proteinExistence type="predicted"/>
<organism evidence="4 5">
    <name type="scientific">Actinocatenispora comari</name>
    <dbReference type="NCBI Taxonomy" id="2807577"/>
    <lineage>
        <taxon>Bacteria</taxon>
        <taxon>Bacillati</taxon>
        <taxon>Actinomycetota</taxon>
        <taxon>Actinomycetes</taxon>
        <taxon>Micromonosporales</taxon>
        <taxon>Micromonosporaceae</taxon>
        <taxon>Actinocatenispora</taxon>
    </lineage>
</organism>
<gene>
    <name evidence="4" type="ORF">NUM_51010</name>
</gene>